<evidence type="ECO:0000313" key="3">
    <source>
        <dbReference type="Proteomes" id="UP000785679"/>
    </source>
</evidence>
<keyword evidence="1" id="KW-1133">Transmembrane helix</keyword>
<name>A0A8J8NG41_HALGN</name>
<accession>A0A8J8NG41</accession>
<dbReference type="AlphaFoldDB" id="A0A8J8NG41"/>
<evidence type="ECO:0008006" key="4">
    <source>
        <dbReference type="Google" id="ProtNLM"/>
    </source>
</evidence>
<gene>
    <name evidence="2" type="ORF">FGO68_gene1865</name>
</gene>
<keyword evidence="1" id="KW-0812">Transmembrane</keyword>
<organism evidence="2 3">
    <name type="scientific">Halteria grandinella</name>
    <dbReference type="NCBI Taxonomy" id="5974"/>
    <lineage>
        <taxon>Eukaryota</taxon>
        <taxon>Sar</taxon>
        <taxon>Alveolata</taxon>
        <taxon>Ciliophora</taxon>
        <taxon>Intramacronucleata</taxon>
        <taxon>Spirotrichea</taxon>
        <taxon>Stichotrichia</taxon>
        <taxon>Sporadotrichida</taxon>
        <taxon>Halteriidae</taxon>
        <taxon>Halteria</taxon>
    </lineage>
</organism>
<evidence type="ECO:0000313" key="2">
    <source>
        <dbReference type="EMBL" id="TNV74677.1"/>
    </source>
</evidence>
<reference evidence="2" key="1">
    <citation type="submission" date="2019-06" db="EMBL/GenBank/DDBJ databases">
        <authorList>
            <person name="Zheng W."/>
        </authorList>
    </citation>
    <scope>NUCLEOTIDE SEQUENCE</scope>
    <source>
        <strain evidence="2">QDHG01</strain>
    </source>
</reference>
<dbReference type="EMBL" id="RRYP01016720">
    <property type="protein sequence ID" value="TNV74677.1"/>
    <property type="molecule type" value="Genomic_DNA"/>
</dbReference>
<keyword evidence="1" id="KW-0472">Membrane</keyword>
<sequence>MIIICYSILEASHGYQTAMIIYFGGGISGAIFGDLCNMNNVIPYSETFSSIYACIGCLIGVNFVQVLVYHNLLVKVRWIGRYEMPYCMLCGPNYNICFNVYTGIQANTILRQSRLIGRVLGWDVFGYDIYLSSTTWRL</sequence>
<comment type="caution">
    <text evidence="2">The sequence shown here is derived from an EMBL/GenBank/DDBJ whole genome shotgun (WGS) entry which is preliminary data.</text>
</comment>
<dbReference type="OrthoDB" id="306161at2759"/>
<feature type="transmembrane region" description="Helical" evidence="1">
    <location>
        <begin position="50"/>
        <end position="74"/>
    </location>
</feature>
<proteinExistence type="predicted"/>
<dbReference type="Proteomes" id="UP000785679">
    <property type="component" value="Unassembled WGS sequence"/>
</dbReference>
<keyword evidence="3" id="KW-1185">Reference proteome</keyword>
<protein>
    <recommendedName>
        <fullName evidence="4">Rhomboid-like protein</fullName>
    </recommendedName>
</protein>
<evidence type="ECO:0000256" key="1">
    <source>
        <dbReference type="SAM" id="Phobius"/>
    </source>
</evidence>